<feature type="signal peptide" evidence="3">
    <location>
        <begin position="1"/>
        <end position="25"/>
    </location>
</feature>
<protein>
    <recommendedName>
        <fullName evidence="4">Malectin domain-containing protein</fullName>
    </recommendedName>
</protein>
<evidence type="ECO:0000313" key="6">
    <source>
        <dbReference type="Proteomes" id="UP001314263"/>
    </source>
</evidence>
<gene>
    <name evidence="5" type="ORF">CVIRNUC_008325</name>
</gene>
<dbReference type="PANTHER" id="PTHR48148">
    <property type="entry name" value="KERATINOCYTE PROLINE-RICH PROTEIN"/>
    <property type="match status" value="1"/>
</dbReference>
<feature type="transmembrane region" description="Helical" evidence="2">
    <location>
        <begin position="1058"/>
        <end position="1084"/>
    </location>
</feature>
<reference evidence="5 6" key="1">
    <citation type="submission" date="2023-10" db="EMBL/GenBank/DDBJ databases">
        <authorList>
            <person name="Maclean D."/>
            <person name="Macfadyen A."/>
        </authorList>
    </citation>
    <scope>NUCLEOTIDE SEQUENCE [LARGE SCALE GENOMIC DNA]</scope>
</reference>
<dbReference type="Gene3D" id="2.60.120.430">
    <property type="entry name" value="Galactose-binding lectin"/>
    <property type="match status" value="2"/>
</dbReference>
<feature type="region of interest" description="Disordered" evidence="1">
    <location>
        <begin position="465"/>
        <end position="517"/>
    </location>
</feature>
<dbReference type="AlphaFoldDB" id="A0AAV1IGH8"/>
<accession>A0AAV1IGH8</accession>
<proteinExistence type="predicted"/>
<evidence type="ECO:0000256" key="3">
    <source>
        <dbReference type="SAM" id="SignalP"/>
    </source>
</evidence>
<keyword evidence="2" id="KW-1133">Transmembrane helix</keyword>
<organism evidence="5 6">
    <name type="scientific">Coccomyxa viridis</name>
    <dbReference type="NCBI Taxonomy" id="1274662"/>
    <lineage>
        <taxon>Eukaryota</taxon>
        <taxon>Viridiplantae</taxon>
        <taxon>Chlorophyta</taxon>
        <taxon>core chlorophytes</taxon>
        <taxon>Trebouxiophyceae</taxon>
        <taxon>Trebouxiophyceae incertae sedis</taxon>
        <taxon>Coccomyxaceae</taxon>
        <taxon>Coccomyxa</taxon>
    </lineage>
</organism>
<dbReference type="InterPro" id="IPR021720">
    <property type="entry name" value="Malectin_dom"/>
</dbReference>
<keyword evidence="6" id="KW-1185">Reference proteome</keyword>
<feature type="domain" description="Malectin" evidence="4">
    <location>
        <begin position="194"/>
        <end position="331"/>
    </location>
</feature>
<dbReference type="Pfam" id="PF11721">
    <property type="entry name" value="Malectin"/>
    <property type="match status" value="2"/>
</dbReference>
<name>A0AAV1IGH8_9CHLO</name>
<feature type="region of interest" description="Disordered" evidence="1">
    <location>
        <begin position="405"/>
        <end position="433"/>
    </location>
</feature>
<comment type="caution">
    <text evidence="5">The sequence shown here is derived from an EMBL/GenBank/DDBJ whole genome shotgun (WGS) entry which is preliminary data.</text>
</comment>
<evidence type="ECO:0000256" key="1">
    <source>
        <dbReference type="SAM" id="MobiDB-lite"/>
    </source>
</evidence>
<dbReference type="Proteomes" id="UP001314263">
    <property type="component" value="Unassembled WGS sequence"/>
</dbReference>
<keyword evidence="2" id="KW-0812">Transmembrane</keyword>
<feature type="chain" id="PRO_5043796646" description="Malectin domain-containing protein" evidence="3">
    <location>
        <begin position="26"/>
        <end position="1094"/>
    </location>
</feature>
<feature type="compositionally biased region" description="Low complexity" evidence="1">
    <location>
        <begin position="465"/>
        <end position="493"/>
    </location>
</feature>
<keyword evidence="2" id="KW-0472">Membrane</keyword>
<dbReference type="PANTHER" id="PTHR48148:SF2">
    <property type="entry name" value="PA14 DOMAIN-CONTAINING PROTEIN"/>
    <property type="match status" value="1"/>
</dbReference>
<evidence type="ECO:0000259" key="4">
    <source>
        <dbReference type="Pfam" id="PF11721"/>
    </source>
</evidence>
<feature type="compositionally biased region" description="Low complexity" evidence="1">
    <location>
        <begin position="405"/>
        <end position="423"/>
    </location>
</feature>
<sequence length="1094" mass="112964">MCWKTAQAVLLALLCVLCSQHRAEAAYSPAVVRIDTGSANGAFTDAGDNVWATDSNNNGGGLESVDGNTVIANTEDGQETVYETNHIGSFFTYAFGPSDGLSPGQTYTVALHFVELYFDEEQQRLFDVQIYVNGKMSKVLTNFDIYEETGSQYTAYTYEDTFTLGDDGLLSIYFTASMNQATVAGIEIMLPAVLRINAGSISPYSDNLAPSPRVWQADGYFTGSGSQSVPGHISNAADGAAGVYTTQHIAQQFTYTLDASSNLAASSDYVAVLHFAELQSQSETMSARDRLMDISAQGQAVLTSFDVYEEAGGFNTAIRKHFPFTTDQSGVVAISFLSVSRDPQDYQAILAGLEIYPALPATSDLARVSSTISAAAPVASPAASPVASPAAAPAAAPVAAPVAGPAAAPEADDSTTAPALAVPAPAPADDSDDIDITTAAAAPVPTPAPTPDITEDAALDMNILAAGPSAGPTGTPAAAPAPDDDAASMAAAPVPAPAPKDDSFDMEDTLDGAAPAPAPSDEYFITYASALDSASPAAAPDASPVAAPAAGPLSGPLDFLSLVGTGAPMPGVDLDTVCAEIYPLYIQHITSLVEYLVGQGVLQLSQLTPDALSALSEQYPIPPDQNPLLPLLGDGVNLADHPACQSAQGVLQVYYDIIILLQQAGTPAPSLMPSPDISSQAPAMAPVSAGAPQQATGPAAEPIISYNDDFEPPLDGLAISGSVDMTSLPSCMDYLKQSAVLSALILLADELMMAPAPAPNPVMPQPAPAMAPLPDMQPAIAPSDPCALRPLPTLVAPRYVAATMVNFQLSFPPGYSPPSCAPDCLISLSCGQAGLHPSQEGYGFSASATPQISADGTFPLTLYFPYAASYPLGNMQPPIITSCLSFASNPCSSTSGLIPLGEITYDATKPTLTIIKLYEQYGDPNTNPTRKLQQNIQPLFVTFLFNFSKAVTNLTADDILLTGGTVTNITQVFNTYDYLVYVRANPGVASLAIAVTPGSVLDSAGNLLYSDPTNPDSFTLLSDNGQYSGVIALPSPPPPPSTVSAMATAAAKLLSKGAIAGIVIGVVVGAAILAVILGVACAVLRRRRAWQAFS</sequence>
<keyword evidence="3" id="KW-0732">Signal</keyword>
<dbReference type="EMBL" id="CAUYUE010000011">
    <property type="protein sequence ID" value="CAK0785119.1"/>
    <property type="molecule type" value="Genomic_DNA"/>
</dbReference>
<evidence type="ECO:0000313" key="5">
    <source>
        <dbReference type="EMBL" id="CAK0785119.1"/>
    </source>
</evidence>
<feature type="domain" description="Malectin" evidence="4">
    <location>
        <begin position="33"/>
        <end position="181"/>
    </location>
</feature>
<evidence type="ECO:0000256" key="2">
    <source>
        <dbReference type="SAM" id="Phobius"/>
    </source>
</evidence>